<feature type="transmembrane region" description="Helical" evidence="2">
    <location>
        <begin position="303"/>
        <end position="321"/>
    </location>
</feature>
<feature type="transmembrane region" description="Helical" evidence="2">
    <location>
        <begin position="248"/>
        <end position="266"/>
    </location>
</feature>
<feature type="transmembrane region" description="Helical" evidence="2">
    <location>
        <begin position="201"/>
        <end position="218"/>
    </location>
</feature>
<feature type="region of interest" description="Disordered" evidence="1">
    <location>
        <begin position="1"/>
        <end position="67"/>
    </location>
</feature>
<feature type="transmembrane region" description="Helical" evidence="2">
    <location>
        <begin position="278"/>
        <end position="297"/>
    </location>
</feature>
<feature type="transmembrane region" description="Helical" evidence="2">
    <location>
        <begin position="72"/>
        <end position="92"/>
    </location>
</feature>
<dbReference type="Pfam" id="PF04240">
    <property type="entry name" value="Caroten_synth"/>
    <property type="match status" value="1"/>
</dbReference>
<comment type="caution">
    <text evidence="3">The sequence shown here is derived from an EMBL/GenBank/DDBJ whole genome shotgun (WGS) entry which is preliminary data.</text>
</comment>
<keyword evidence="2" id="KW-0812">Transmembrane</keyword>
<keyword evidence="2" id="KW-1133">Transmembrane helix</keyword>
<accession>A0AAW4FZT6</accession>
<dbReference type="AlphaFoldDB" id="A0AAW4FZT6"/>
<organism evidence="3 4">
    <name type="scientific">Gordonia rubripertincta</name>
    <name type="common">Rhodococcus corallinus</name>
    <dbReference type="NCBI Taxonomy" id="36822"/>
    <lineage>
        <taxon>Bacteria</taxon>
        <taxon>Bacillati</taxon>
        <taxon>Actinomycetota</taxon>
        <taxon>Actinomycetes</taxon>
        <taxon>Mycobacteriales</taxon>
        <taxon>Gordoniaceae</taxon>
        <taxon>Gordonia</taxon>
    </lineage>
</organism>
<dbReference type="PANTHER" id="PTHR39419">
    <property type="entry name" value="SLL0814 PROTEIN"/>
    <property type="match status" value="1"/>
</dbReference>
<gene>
    <name evidence="3" type="ORF">JTZ10_01485</name>
</gene>
<reference evidence="3" key="1">
    <citation type="submission" date="2021-02" db="EMBL/GenBank/DDBJ databases">
        <title>Taxonomy, biology and ecology of Rhodococcus bacteria occurring in California pistachio and other woody hosts as revealed by genome sequence analyses.</title>
        <authorList>
            <person name="Riely B."/>
            <person name="Gai Y."/>
        </authorList>
    </citation>
    <scope>NUCLEOTIDE SEQUENCE</scope>
    <source>
        <strain evidence="3">BP-295</strain>
    </source>
</reference>
<dbReference type="EMBL" id="JAFFGU010000001">
    <property type="protein sequence ID" value="MBM7276420.1"/>
    <property type="molecule type" value="Genomic_DNA"/>
</dbReference>
<evidence type="ECO:0000256" key="1">
    <source>
        <dbReference type="SAM" id="MobiDB-lite"/>
    </source>
</evidence>
<dbReference type="InterPro" id="IPR007354">
    <property type="entry name" value="CruF-like"/>
</dbReference>
<proteinExistence type="predicted"/>
<sequence length="335" mass="34385">MSTTKSPSPAGARGAQAGASPLPEVRGAQAGASPLPEVRGAQAGASPLPEVRGAQATSHEGPATRTPRRKHLVTLAWVLLAATVGVQIAFPLTGGGTLPLTVASVVLLASASALHLAATRGFGAAIALVVIAGGGGLLAEAIGVSTGFPFGTYAYTDGLGLKVLGVPVLVPLAWIMMSWPALAVTRRLVGATRLSGTRARVVTALLGAYALTAWDVFLDPQMVDQGHWTWSFPTPSLPGVDDIPLTNFAGWLLVSFLMIAILDRLIGAGDAADADDAVPVTAYLWTYFSSVMAHAMFFGRPTVALTGAVVMGAVAIPVLVLEVRAFRSRRHGASV</sequence>
<feature type="transmembrane region" description="Helical" evidence="2">
    <location>
        <begin position="98"/>
        <end position="118"/>
    </location>
</feature>
<evidence type="ECO:0000256" key="2">
    <source>
        <dbReference type="SAM" id="Phobius"/>
    </source>
</evidence>
<name>A0AAW4FZT6_GORRU</name>
<evidence type="ECO:0000313" key="4">
    <source>
        <dbReference type="Proteomes" id="UP001195196"/>
    </source>
</evidence>
<feature type="transmembrane region" description="Helical" evidence="2">
    <location>
        <begin position="168"/>
        <end position="189"/>
    </location>
</feature>
<keyword evidence="2" id="KW-0472">Membrane</keyword>
<feature type="transmembrane region" description="Helical" evidence="2">
    <location>
        <begin position="125"/>
        <end position="148"/>
    </location>
</feature>
<dbReference type="Proteomes" id="UP001195196">
    <property type="component" value="Unassembled WGS sequence"/>
</dbReference>
<protein>
    <submittedName>
        <fullName evidence="3">Carotenoid biosynthesis protein</fullName>
    </submittedName>
</protein>
<dbReference type="PANTHER" id="PTHR39419:SF1">
    <property type="entry name" value="SLL0814 PROTEIN"/>
    <property type="match status" value="1"/>
</dbReference>
<evidence type="ECO:0000313" key="3">
    <source>
        <dbReference type="EMBL" id="MBM7276420.1"/>
    </source>
</evidence>